<dbReference type="PANTHER" id="PTHR43317:SF1">
    <property type="entry name" value="THERMOSPERMINE SYNTHASE ACAULIS5"/>
    <property type="match status" value="1"/>
</dbReference>
<dbReference type="Proteomes" id="UP000249061">
    <property type="component" value="Unassembled WGS sequence"/>
</dbReference>
<sequence length="666" mass="73109">MSRFAVTVVLSAFLLFLVQPLMGKVVLPWFGGASAVWTTCLLFFQLMLLGGYAWSHLVVRRLRGEWQRRAHLILLGFAAFTLVLGGVVWGTPLIPTVSLRPTTTDAPMGRLLLVLFLCVGVPYFALASTGPLLQAWVAQKVDTAKAMRLYAVSNIGSLVGLLAFPVLLEPFWPLRTLAWGWSLGFLLFVISCASVAWNAPVIAREPDAESKLPASRVASWVALAALPSALLMAVTNHLTQDVAPIPFLWVLPLVIYLASFVVTFDSERWYRRGWAIPALWLFSLGCAGMLMMPIESSALKGLVVHCGFLALACLVGHGELVKLRPRGEHLTAFYLAVSVGGAVGGLLVGLVAPMVLREYFELQIFGGLLMVAIAVVVARSEGPSKFGKLVVALSVVVAIVFGWAMTSPGVTVLETQRDFYGVLRVEKDPDARVLMHGRIMHGLQFSDEPRRRQATTYYSKQSGVGRWLDSKTTPLHVGGIGLGVGTLAAYARPDDTYRFYEINPTVVDIARGPHFSFMRDAPKMPEVVLGDARTMLEQEKPNAFDLLVVDAFSGDSIPTHLLSREAMQLYLSHLRGPESVIAMHVSNRYILLLPVVARFAREFGLKSLVVDSDANAERSRSQWVLLSREPINLEIPAEDALDLAKYSGPLWTDEFTSLWGLVKWGL</sequence>
<reference evidence="3 4" key="1">
    <citation type="submission" date="2017-08" db="EMBL/GenBank/DDBJ databases">
        <title>Infants hospitalized years apart are colonized by the same room-sourced microbial strains.</title>
        <authorList>
            <person name="Brooks B."/>
            <person name="Olm M.R."/>
            <person name="Firek B.A."/>
            <person name="Baker R."/>
            <person name="Thomas B.C."/>
            <person name="Morowitz M.J."/>
            <person name="Banfield J.F."/>
        </authorList>
    </citation>
    <scope>NUCLEOTIDE SEQUENCE [LARGE SCALE GENOMIC DNA]</scope>
    <source>
        <strain evidence="3">S2_003_000_R2_14</strain>
    </source>
</reference>
<proteinExistence type="predicted"/>
<feature type="transmembrane region" description="Helical" evidence="2">
    <location>
        <begin position="111"/>
        <end position="137"/>
    </location>
</feature>
<feature type="transmembrane region" description="Helical" evidence="2">
    <location>
        <begin position="274"/>
        <end position="292"/>
    </location>
</feature>
<dbReference type="SUPFAM" id="SSF53335">
    <property type="entry name" value="S-adenosyl-L-methionine-dependent methyltransferases"/>
    <property type="match status" value="1"/>
</dbReference>
<feature type="transmembrane region" description="Helical" evidence="2">
    <location>
        <begin position="217"/>
        <end position="238"/>
    </location>
</feature>
<dbReference type="NCBIfam" id="NF037959">
    <property type="entry name" value="MFS_SpdSyn"/>
    <property type="match status" value="1"/>
</dbReference>
<keyword evidence="2" id="KW-0472">Membrane</keyword>
<feature type="transmembrane region" description="Helical" evidence="2">
    <location>
        <begin position="298"/>
        <end position="320"/>
    </location>
</feature>
<protein>
    <recommendedName>
        <fullName evidence="5">Spermidine synthase</fullName>
    </recommendedName>
</protein>
<dbReference type="InterPro" id="IPR029063">
    <property type="entry name" value="SAM-dependent_MTases_sf"/>
</dbReference>
<feature type="transmembrane region" description="Helical" evidence="2">
    <location>
        <begin position="178"/>
        <end position="197"/>
    </location>
</feature>
<accession>A0A2W5UJ76</accession>
<comment type="caution">
    <text evidence="3">The sequence shown here is derived from an EMBL/GenBank/DDBJ whole genome shotgun (WGS) entry which is preliminary data.</text>
</comment>
<organism evidence="3 4">
    <name type="scientific">Archangium gephyra</name>
    <dbReference type="NCBI Taxonomy" id="48"/>
    <lineage>
        <taxon>Bacteria</taxon>
        <taxon>Pseudomonadati</taxon>
        <taxon>Myxococcota</taxon>
        <taxon>Myxococcia</taxon>
        <taxon>Myxococcales</taxon>
        <taxon>Cystobacterineae</taxon>
        <taxon>Archangiaceae</taxon>
        <taxon>Archangium</taxon>
    </lineage>
</organism>
<feature type="transmembrane region" description="Helical" evidence="2">
    <location>
        <begin position="149"/>
        <end position="172"/>
    </location>
</feature>
<dbReference type="AlphaFoldDB" id="A0A2W5UJ76"/>
<feature type="transmembrane region" description="Helical" evidence="2">
    <location>
        <begin position="71"/>
        <end position="91"/>
    </location>
</feature>
<keyword evidence="2" id="KW-1133">Transmembrane helix</keyword>
<feature type="transmembrane region" description="Helical" evidence="2">
    <location>
        <begin position="362"/>
        <end position="379"/>
    </location>
</feature>
<evidence type="ECO:0000313" key="3">
    <source>
        <dbReference type="EMBL" id="PZR09078.1"/>
    </source>
</evidence>
<feature type="transmembrane region" description="Helical" evidence="2">
    <location>
        <begin position="386"/>
        <end position="405"/>
    </location>
</feature>
<dbReference type="GO" id="GO:0006596">
    <property type="term" value="P:polyamine biosynthetic process"/>
    <property type="evidence" value="ECO:0007669"/>
    <property type="project" value="UniProtKB-KW"/>
</dbReference>
<gene>
    <name evidence="3" type="ORF">DI536_22835</name>
</gene>
<dbReference type="EMBL" id="QFQP01000022">
    <property type="protein sequence ID" value="PZR09078.1"/>
    <property type="molecule type" value="Genomic_DNA"/>
</dbReference>
<dbReference type="PANTHER" id="PTHR43317">
    <property type="entry name" value="THERMOSPERMINE SYNTHASE ACAULIS5"/>
    <property type="match status" value="1"/>
</dbReference>
<evidence type="ECO:0000313" key="4">
    <source>
        <dbReference type="Proteomes" id="UP000249061"/>
    </source>
</evidence>
<feature type="transmembrane region" description="Helical" evidence="2">
    <location>
        <begin position="244"/>
        <end position="262"/>
    </location>
</feature>
<evidence type="ECO:0008006" key="5">
    <source>
        <dbReference type="Google" id="ProtNLM"/>
    </source>
</evidence>
<evidence type="ECO:0000256" key="1">
    <source>
        <dbReference type="ARBA" id="ARBA00023115"/>
    </source>
</evidence>
<dbReference type="Gene3D" id="3.40.50.150">
    <property type="entry name" value="Vaccinia Virus protein VP39"/>
    <property type="match status" value="1"/>
</dbReference>
<evidence type="ECO:0000256" key="2">
    <source>
        <dbReference type="SAM" id="Phobius"/>
    </source>
</evidence>
<feature type="transmembrane region" description="Helical" evidence="2">
    <location>
        <begin position="33"/>
        <end position="59"/>
    </location>
</feature>
<name>A0A2W5UJ76_9BACT</name>
<keyword evidence="1" id="KW-0620">Polyamine biosynthesis</keyword>
<keyword evidence="2" id="KW-0812">Transmembrane</keyword>
<feature type="transmembrane region" description="Helical" evidence="2">
    <location>
        <begin position="332"/>
        <end position="356"/>
    </location>
</feature>